<evidence type="ECO:0000256" key="5">
    <source>
        <dbReference type="ARBA" id="ARBA00022989"/>
    </source>
</evidence>
<feature type="compositionally biased region" description="Polar residues" evidence="7">
    <location>
        <begin position="1"/>
        <end position="11"/>
    </location>
</feature>
<feature type="transmembrane region" description="Helical" evidence="8">
    <location>
        <begin position="293"/>
        <end position="315"/>
    </location>
</feature>
<keyword evidence="10" id="KW-1185">Reference proteome</keyword>
<comment type="subcellular location">
    <subcellularLocation>
        <location evidence="1">Cell membrane</location>
        <topology evidence="1">Multi-pass membrane protein</topology>
    </subcellularLocation>
</comment>
<accession>A0A2C5ZBB4</accession>
<dbReference type="GO" id="GO:0005886">
    <property type="term" value="C:plasma membrane"/>
    <property type="evidence" value="ECO:0007669"/>
    <property type="project" value="UniProtKB-SubCell"/>
</dbReference>
<dbReference type="Proteomes" id="UP000224854">
    <property type="component" value="Unassembled WGS sequence"/>
</dbReference>
<keyword evidence="5 8" id="KW-1133">Transmembrane helix</keyword>
<reference evidence="9 10" key="1">
    <citation type="submission" date="2017-06" db="EMBL/GenBank/DDBJ databases">
        <title>Ant-infecting Ophiocordyceps genomes reveal a high diversity of potential behavioral manipulation genes and a possible major role for enterotoxins.</title>
        <authorList>
            <person name="De Bekker C."/>
            <person name="Evans H.C."/>
            <person name="Brachmann A."/>
            <person name="Hughes D.P."/>
        </authorList>
    </citation>
    <scope>NUCLEOTIDE SEQUENCE [LARGE SCALE GENOMIC DNA]</scope>
    <source>
        <strain evidence="9 10">1348a</strain>
    </source>
</reference>
<protein>
    <recommendedName>
        <fullName evidence="11">Polysaccharide biosynthesis protein C-terminal domain-containing protein</fullName>
    </recommendedName>
</protein>
<dbReference type="EMBL" id="NJEU01000275">
    <property type="protein sequence ID" value="PHH77306.1"/>
    <property type="molecule type" value="Genomic_DNA"/>
</dbReference>
<evidence type="ECO:0000256" key="2">
    <source>
        <dbReference type="ARBA" id="ARBA00022448"/>
    </source>
</evidence>
<evidence type="ECO:0000256" key="7">
    <source>
        <dbReference type="SAM" id="MobiDB-lite"/>
    </source>
</evidence>
<feature type="transmembrane region" description="Helical" evidence="8">
    <location>
        <begin position="48"/>
        <end position="68"/>
    </location>
</feature>
<evidence type="ECO:0000313" key="10">
    <source>
        <dbReference type="Proteomes" id="UP000224854"/>
    </source>
</evidence>
<feature type="transmembrane region" description="Helical" evidence="8">
    <location>
        <begin position="469"/>
        <end position="497"/>
    </location>
</feature>
<evidence type="ECO:0000256" key="4">
    <source>
        <dbReference type="ARBA" id="ARBA00022692"/>
    </source>
</evidence>
<feature type="transmembrane region" description="Helical" evidence="8">
    <location>
        <begin position="123"/>
        <end position="144"/>
    </location>
</feature>
<keyword evidence="6 8" id="KW-0472">Membrane</keyword>
<dbReference type="OrthoDB" id="2119662at2759"/>
<keyword evidence="4 8" id="KW-0812">Transmembrane</keyword>
<feature type="transmembrane region" description="Helical" evidence="8">
    <location>
        <begin position="232"/>
        <end position="250"/>
    </location>
</feature>
<feature type="transmembrane region" description="Helical" evidence="8">
    <location>
        <begin position="367"/>
        <end position="390"/>
    </location>
</feature>
<keyword evidence="3" id="KW-1003">Cell membrane</keyword>
<evidence type="ECO:0000256" key="6">
    <source>
        <dbReference type="ARBA" id="ARBA00023136"/>
    </source>
</evidence>
<dbReference type="InterPro" id="IPR052031">
    <property type="entry name" value="Membrane_Transporter-Flippase"/>
</dbReference>
<evidence type="ECO:0000256" key="3">
    <source>
        <dbReference type="ARBA" id="ARBA00022475"/>
    </source>
</evidence>
<feature type="region of interest" description="Disordered" evidence="7">
    <location>
        <begin position="1"/>
        <end position="32"/>
    </location>
</feature>
<comment type="caution">
    <text evidence="9">The sequence shown here is derived from an EMBL/GenBank/DDBJ whole genome shotgun (WGS) entry which is preliminary data.</text>
</comment>
<keyword evidence="2" id="KW-0813">Transport</keyword>
<feature type="transmembrane region" description="Helical" evidence="8">
    <location>
        <begin position="410"/>
        <end position="432"/>
    </location>
</feature>
<gene>
    <name evidence="9" type="ORF">CDD82_3572</name>
</gene>
<evidence type="ECO:0000256" key="8">
    <source>
        <dbReference type="SAM" id="Phobius"/>
    </source>
</evidence>
<dbReference type="PANTHER" id="PTHR43549">
    <property type="entry name" value="MULTIDRUG RESISTANCE PROTEIN YPNP-RELATED"/>
    <property type="match status" value="1"/>
</dbReference>
<evidence type="ECO:0008006" key="11">
    <source>
        <dbReference type="Google" id="ProtNLM"/>
    </source>
</evidence>
<proteinExistence type="predicted"/>
<evidence type="ECO:0000256" key="1">
    <source>
        <dbReference type="ARBA" id="ARBA00004651"/>
    </source>
</evidence>
<evidence type="ECO:0000313" key="9">
    <source>
        <dbReference type="EMBL" id="PHH77306.1"/>
    </source>
</evidence>
<feature type="transmembrane region" description="Helical" evidence="8">
    <location>
        <begin position="444"/>
        <end position="463"/>
    </location>
</feature>
<feature type="transmembrane region" description="Helical" evidence="8">
    <location>
        <begin position="196"/>
        <end position="220"/>
    </location>
</feature>
<dbReference type="PANTHER" id="PTHR43549:SF2">
    <property type="entry name" value="MULTIDRUG RESISTANCE PROTEIN NORM-RELATED"/>
    <property type="match status" value="1"/>
</dbReference>
<organism evidence="9 10">
    <name type="scientific">Ophiocordyceps australis</name>
    <dbReference type="NCBI Taxonomy" id="1399860"/>
    <lineage>
        <taxon>Eukaryota</taxon>
        <taxon>Fungi</taxon>
        <taxon>Dikarya</taxon>
        <taxon>Ascomycota</taxon>
        <taxon>Pezizomycotina</taxon>
        <taxon>Sordariomycetes</taxon>
        <taxon>Hypocreomycetidae</taxon>
        <taxon>Hypocreales</taxon>
        <taxon>Ophiocordycipitaceae</taxon>
        <taxon>Ophiocordyceps</taxon>
    </lineage>
</organism>
<name>A0A2C5ZBB4_9HYPO</name>
<dbReference type="AlphaFoldDB" id="A0A2C5ZBB4"/>
<feature type="transmembrane region" description="Helical" evidence="8">
    <location>
        <begin position="164"/>
        <end position="184"/>
    </location>
</feature>
<sequence length="509" mass="55387">METLACLQQSEAEGPNSDDAPLVPDSEERETMDDAHGDTLLGLTRNRFLGALSINAAAFILPALYTTLSKLWVANIDSTMVVTTDVFTYMTTMAEVINEGLPRAAWSTIGDSSSRTLSQRLSLAHTLILSQAILGLGLSLALLLAADAVSASFVPAAVRARSLAYVRISSFSALSSAIETAAAASTRALDQPDVPLFFNCVKFATNIALDMLLISTFRVATWEPTVNMQAGIQLACNLTAAVAGLAYFMAKHSFPSNRSTSAMASVAPCLDAFRAMLRPGLFTFLESAIRNSLYLWLVRTIISMGSVYATAWGVFNTIRWGLVMVPVHALEATTLTFVGHEWGRWRQQVGVHPRASLASLHRIVRPAILSTVLALGFEIPICILISVTGARPFARWLSGSDRVAAVTERMWRTLDWCYIMYAVSTQLAAVLLATRPKWFLLQSLASNLIYVLPWAIVCQVVHLNERNAWTYHALVFGGSLVFSFVCVPVVLALWALVLKSGRARLGPVK</sequence>